<dbReference type="PANTHER" id="PTHR43214:SF24">
    <property type="entry name" value="TRANSCRIPTIONAL REGULATORY PROTEIN NARL-RELATED"/>
    <property type="match status" value="1"/>
</dbReference>
<dbReference type="CDD" id="cd17535">
    <property type="entry name" value="REC_NarL-like"/>
    <property type="match status" value="1"/>
</dbReference>
<protein>
    <submittedName>
        <fullName evidence="8">LuxR family two component transcriptional regulator</fullName>
    </submittedName>
</protein>
<dbReference type="RefSeq" id="WP_109593678.1">
    <property type="nucleotide sequence ID" value="NZ_BONA01000044.1"/>
</dbReference>
<evidence type="ECO:0000256" key="1">
    <source>
        <dbReference type="ARBA" id="ARBA00022553"/>
    </source>
</evidence>
<reference evidence="8 9" key="1">
    <citation type="submission" date="2018-05" db="EMBL/GenBank/DDBJ databases">
        <title>Genomic Encyclopedia of Archaeal and Bacterial Type Strains, Phase II (KMG-II): from individual species to whole genera.</title>
        <authorList>
            <person name="Goeker M."/>
        </authorList>
    </citation>
    <scope>NUCLEOTIDE SEQUENCE [LARGE SCALE GENOMIC DNA]</scope>
    <source>
        <strain evidence="8 9">DSM 45184</strain>
    </source>
</reference>
<accession>A0A316FHH1</accession>
<keyword evidence="3" id="KW-0238">DNA-binding</keyword>
<dbReference type="Pfam" id="PF00196">
    <property type="entry name" value="GerE"/>
    <property type="match status" value="1"/>
</dbReference>
<evidence type="ECO:0000256" key="3">
    <source>
        <dbReference type="ARBA" id="ARBA00023125"/>
    </source>
</evidence>
<evidence type="ECO:0000256" key="4">
    <source>
        <dbReference type="ARBA" id="ARBA00023163"/>
    </source>
</evidence>
<dbReference type="PROSITE" id="PS50043">
    <property type="entry name" value="HTH_LUXR_2"/>
    <property type="match status" value="1"/>
</dbReference>
<dbReference type="Proteomes" id="UP000245697">
    <property type="component" value="Unassembled WGS sequence"/>
</dbReference>
<dbReference type="CDD" id="cd06170">
    <property type="entry name" value="LuxR_C_like"/>
    <property type="match status" value="1"/>
</dbReference>
<keyword evidence="1 5" id="KW-0597">Phosphoprotein</keyword>
<proteinExistence type="predicted"/>
<dbReference type="EMBL" id="QGGR01000007">
    <property type="protein sequence ID" value="PWK47575.1"/>
    <property type="molecule type" value="Genomic_DNA"/>
</dbReference>
<dbReference type="SUPFAM" id="SSF46894">
    <property type="entry name" value="C-terminal effector domain of the bipartite response regulators"/>
    <property type="match status" value="1"/>
</dbReference>
<evidence type="ECO:0000256" key="5">
    <source>
        <dbReference type="PROSITE-ProRule" id="PRU00169"/>
    </source>
</evidence>
<dbReference type="Gene3D" id="3.40.50.2300">
    <property type="match status" value="1"/>
</dbReference>
<dbReference type="GO" id="GO:0000160">
    <property type="term" value="P:phosphorelay signal transduction system"/>
    <property type="evidence" value="ECO:0007669"/>
    <property type="project" value="InterPro"/>
</dbReference>
<dbReference type="InterPro" id="IPR039420">
    <property type="entry name" value="WalR-like"/>
</dbReference>
<name>A0A316FHH1_9ACTN</name>
<dbReference type="GO" id="GO:0003677">
    <property type="term" value="F:DNA binding"/>
    <property type="evidence" value="ECO:0007669"/>
    <property type="project" value="UniProtKB-KW"/>
</dbReference>
<sequence>MINLVLADDQALVRAGFRAILSGEPDMTVAGEAADGEEAVRLARRLRPDVLLMDIRMPVADGLTATREICADETLDGVRVIILTTFESDEYVYGAIRAGASGFLLKDIEPAELIHAVRVVARGDALLAPSVTRRLIAEMAARLKPPPAPELAALTARETEILDLVAAGHSNEEIAAALAISYPTAKTHVSRILTKLCLRDRAQLVVWAYESGRAIPGWLP</sequence>
<feature type="domain" description="Response regulatory" evidence="7">
    <location>
        <begin position="3"/>
        <end position="121"/>
    </location>
</feature>
<dbReference type="InterPro" id="IPR058245">
    <property type="entry name" value="NreC/VraR/RcsB-like_REC"/>
</dbReference>
<dbReference type="PRINTS" id="PR00038">
    <property type="entry name" value="HTHLUXR"/>
</dbReference>
<evidence type="ECO:0000259" key="7">
    <source>
        <dbReference type="PROSITE" id="PS50110"/>
    </source>
</evidence>
<keyword evidence="9" id="KW-1185">Reference proteome</keyword>
<dbReference type="InterPro" id="IPR000792">
    <property type="entry name" value="Tscrpt_reg_LuxR_C"/>
</dbReference>
<feature type="modified residue" description="4-aspartylphosphate" evidence="5">
    <location>
        <position position="54"/>
    </location>
</feature>
<keyword evidence="2" id="KW-0805">Transcription regulation</keyword>
<organism evidence="8 9">
    <name type="scientific">Actinoplanes xinjiangensis</name>
    <dbReference type="NCBI Taxonomy" id="512350"/>
    <lineage>
        <taxon>Bacteria</taxon>
        <taxon>Bacillati</taxon>
        <taxon>Actinomycetota</taxon>
        <taxon>Actinomycetes</taxon>
        <taxon>Micromonosporales</taxon>
        <taxon>Micromonosporaceae</taxon>
        <taxon>Actinoplanes</taxon>
    </lineage>
</organism>
<dbReference type="GO" id="GO:0006355">
    <property type="term" value="P:regulation of DNA-templated transcription"/>
    <property type="evidence" value="ECO:0007669"/>
    <property type="project" value="InterPro"/>
</dbReference>
<dbReference type="PANTHER" id="PTHR43214">
    <property type="entry name" value="TWO-COMPONENT RESPONSE REGULATOR"/>
    <property type="match status" value="1"/>
</dbReference>
<feature type="domain" description="HTH luxR-type" evidence="6">
    <location>
        <begin position="147"/>
        <end position="212"/>
    </location>
</feature>
<evidence type="ECO:0000259" key="6">
    <source>
        <dbReference type="PROSITE" id="PS50043"/>
    </source>
</evidence>
<gene>
    <name evidence="8" type="ORF">BC793_107185</name>
</gene>
<dbReference type="OrthoDB" id="9808843at2"/>
<evidence type="ECO:0000313" key="8">
    <source>
        <dbReference type="EMBL" id="PWK47575.1"/>
    </source>
</evidence>
<dbReference type="SMART" id="SM00421">
    <property type="entry name" value="HTH_LUXR"/>
    <property type="match status" value="1"/>
</dbReference>
<dbReference type="InterPro" id="IPR011006">
    <property type="entry name" value="CheY-like_superfamily"/>
</dbReference>
<dbReference type="InterPro" id="IPR001789">
    <property type="entry name" value="Sig_transdc_resp-reg_receiver"/>
</dbReference>
<comment type="caution">
    <text evidence="8">The sequence shown here is derived from an EMBL/GenBank/DDBJ whole genome shotgun (WGS) entry which is preliminary data.</text>
</comment>
<keyword evidence="4" id="KW-0804">Transcription</keyword>
<evidence type="ECO:0000313" key="9">
    <source>
        <dbReference type="Proteomes" id="UP000245697"/>
    </source>
</evidence>
<dbReference type="AlphaFoldDB" id="A0A316FHH1"/>
<dbReference type="InterPro" id="IPR016032">
    <property type="entry name" value="Sig_transdc_resp-reg_C-effctor"/>
</dbReference>
<evidence type="ECO:0000256" key="2">
    <source>
        <dbReference type="ARBA" id="ARBA00023015"/>
    </source>
</evidence>
<dbReference type="SMART" id="SM00448">
    <property type="entry name" value="REC"/>
    <property type="match status" value="1"/>
</dbReference>
<dbReference type="Pfam" id="PF00072">
    <property type="entry name" value="Response_reg"/>
    <property type="match status" value="1"/>
</dbReference>
<dbReference type="SUPFAM" id="SSF52172">
    <property type="entry name" value="CheY-like"/>
    <property type="match status" value="1"/>
</dbReference>
<dbReference type="PROSITE" id="PS50110">
    <property type="entry name" value="RESPONSE_REGULATORY"/>
    <property type="match status" value="1"/>
</dbReference>